<dbReference type="InterPro" id="IPR002938">
    <property type="entry name" value="FAD-bd"/>
</dbReference>
<dbReference type="InterPro" id="IPR036188">
    <property type="entry name" value="FAD/NAD-bd_sf"/>
</dbReference>
<evidence type="ECO:0000313" key="7">
    <source>
        <dbReference type="Proteomes" id="UP000569903"/>
    </source>
</evidence>
<name>A0A841YWF8_9LIST</name>
<evidence type="ECO:0000259" key="5">
    <source>
        <dbReference type="Pfam" id="PF01494"/>
    </source>
</evidence>
<dbReference type="PRINTS" id="PR00420">
    <property type="entry name" value="RNGMNOXGNASE"/>
</dbReference>
<reference evidence="6 7" key="1">
    <citation type="submission" date="2020-03" db="EMBL/GenBank/DDBJ databases">
        <title>Soil Listeria distribution.</title>
        <authorList>
            <person name="Liao J."/>
            <person name="Wiedmann M."/>
        </authorList>
    </citation>
    <scope>NUCLEOTIDE SEQUENCE [LARGE SCALE GENOMIC DNA]</scope>
    <source>
        <strain evidence="6 7">FSL L7-1614</strain>
    </source>
</reference>
<feature type="domain" description="FAD-binding" evidence="5">
    <location>
        <begin position="6"/>
        <end position="308"/>
    </location>
</feature>
<evidence type="ECO:0000256" key="3">
    <source>
        <dbReference type="ARBA" id="ARBA00022827"/>
    </source>
</evidence>
<keyword evidence="3" id="KW-0274">FAD</keyword>
<proteinExistence type="predicted"/>
<dbReference type="PANTHER" id="PTHR46496:SF1">
    <property type="entry name" value="ZEAXANTHIN EPOXIDASE, CHLOROPLASTIC"/>
    <property type="match status" value="1"/>
</dbReference>
<evidence type="ECO:0000256" key="1">
    <source>
        <dbReference type="ARBA" id="ARBA00001974"/>
    </source>
</evidence>
<dbReference type="NCBIfam" id="NF005243">
    <property type="entry name" value="PRK06753.1"/>
    <property type="match status" value="1"/>
</dbReference>
<keyword evidence="4" id="KW-0560">Oxidoreductase</keyword>
<protein>
    <submittedName>
        <fullName evidence="6">NAD(P)-binding protein</fullName>
    </submittedName>
</protein>
<evidence type="ECO:0000256" key="4">
    <source>
        <dbReference type="ARBA" id="ARBA00023002"/>
    </source>
</evidence>
<comment type="caution">
    <text evidence="6">The sequence shown here is derived from an EMBL/GenBank/DDBJ whole genome shotgun (WGS) entry which is preliminary data.</text>
</comment>
<gene>
    <name evidence="6" type="ORF">HB850_04205</name>
</gene>
<comment type="cofactor">
    <cofactor evidence="1">
        <name>FAD</name>
        <dbReference type="ChEBI" id="CHEBI:57692"/>
    </cofactor>
</comment>
<dbReference type="AlphaFoldDB" id="A0A841YWF8"/>
<dbReference type="Gene3D" id="3.50.50.60">
    <property type="entry name" value="FAD/NAD(P)-binding domain"/>
    <property type="match status" value="1"/>
</dbReference>
<dbReference type="Pfam" id="PF01494">
    <property type="entry name" value="FAD_binding_3"/>
    <property type="match status" value="1"/>
</dbReference>
<organism evidence="6 7">
    <name type="scientific">Listeria newyorkensis</name>
    <dbReference type="NCBI Taxonomy" id="1497681"/>
    <lineage>
        <taxon>Bacteria</taxon>
        <taxon>Bacillati</taxon>
        <taxon>Bacillota</taxon>
        <taxon>Bacilli</taxon>
        <taxon>Bacillales</taxon>
        <taxon>Listeriaceae</taxon>
        <taxon>Listeria</taxon>
    </lineage>
</organism>
<dbReference type="GO" id="GO:0071949">
    <property type="term" value="F:FAD binding"/>
    <property type="evidence" value="ECO:0007669"/>
    <property type="project" value="InterPro"/>
</dbReference>
<accession>A0A841YWF8</accession>
<evidence type="ECO:0000256" key="2">
    <source>
        <dbReference type="ARBA" id="ARBA00022630"/>
    </source>
</evidence>
<dbReference type="EMBL" id="JAARQN010000002">
    <property type="protein sequence ID" value="MBC1456947.1"/>
    <property type="molecule type" value="Genomic_DNA"/>
</dbReference>
<dbReference type="Proteomes" id="UP000569903">
    <property type="component" value="Unassembled WGS sequence"/>
</dbReference>
<dbReference type="SUPFAM" id="SSF51905">
    <property type="entry name" value="FAD/NAD(P)-binding domain"/>
    <property type="match status" value="1"/>
</dbReference>
<dbReference type="RefSeq" id="WP_185388321.1">
    <property type="nucleotide sequence ID" value="NZ_JAARQN010000002.1"/>
</dbReference>
<sequence>MANKFLIIGGGIAGLMTGIALQQAGFSVEIFEKAEEVKRVGAGITVAPNGMAALEQLGLAEQVKAMGNVSSKGIAIVDEGGKAITKLDDEKYAFPIYAIHRADLQTILLGALQEGTLKLGSKCHDLIQDDSGVVVQMEDGSEVRGDYAIVADGIHSIARNCIFGKQPLRYAGYTCWRGIAETWPEDADPKLFTETWGTKGRIGIVPLANRETYWFAVVGASENSIAHQTYELSHLVERFGSYHKPIREVLEATNPDKIIRGDIFDLEPMKSFAKGRVVLIGDAAHAMTPNLGQGGCQAMEDAIILRNCLKKNHDVEQAFENFSLARVGRTKKITERSRLIGKVGQLEASFVCKMRNMGMRLAPAASQRKQLNYLYDVDLDGGGS</sequence>
<dbReference type="GO" id="GO:0016491">
    <property type="term" value="F:oxidoreductase activity"/>
    <property type="evidence" value="ECO:0007669"/>
    <property type="project" value="UniProtKB-KW"/>
</dbReference>
<evidence type="ECO:0000313" key="6">
    <source>
        <dbReference type="EMBL" id="MBC1456947.1"/>
    </source>
</evidence>
<dbReference type="PANTHER" id="PTHR46496">
    <property type="match status" value="1"/>
</dbReference>
<keyword evidence="2" id="KW-0285">Flavoprotein</keyword>